<dbReference type="AlphaFoldDB" id="A0A318D566"/>
<dbReference type="OrthoDB" id="8634103at2"/>
<name>A0A318D566_9GAMM</name>
<reference evidence="2 3" key="1">
    <citation type="submission" date="2018-05" db="EMBL/GenBank/DDBJ databases">
        <title>Kangiella spongicola genome sequence.</title>
        <authorList>
            <person name="Maclea K.S."/>
            <person name="Goen A.E."/>
            <person name="Kelley C."/>
            <person name="Underriner A."/>
            <person name="Silverwood T."/>
            <person name="Trachtenberg A.M."/>
        </authorList>
    </citation>
    <scope>NUCLEOTIDE SEQUENCE [LARGE SCALE GENOMIC DNA]</scope>
    <source>
        <strain evidence="2 3">ATCC BAA-2076</strain>
    </source>
</reference>
<keyword evidence="3" id="KW-1185">Reference proteome</keyword>
<dbReference type="SUPFAM" id="SSF47616">
    <property type="entry name" value="GST C-terminal domain-like"/>
    <property type="match status" value="1"/>
</dbReference>
<dbReference type="RefSeq" id="WP_110200513.1">
    <property type="nucleotide sequence ID" value="NZ_QICH01000001.1"/>
</dbReference>
<dbReference type="GO" id="GO:0016740">
    <property type="term" value="F:transferase activity"/>
    <property type="evidence" value="ECO:0007669"/>
    <property type="project" value="UniProtKB-KW"/>
</dbReference>
<gene>
    <name evidence="2" type="ORF">DL796_04860</name>
</gene>
<evidence type="ECO:0000259" key="1">
    <source>
        <dbReference type="PROSITE" id="PS50404"/>
    </source>
</evidence>
<protein>
    <submittedName>
        <fullName evidence="2">Glutathione S-transferase</fullName>
    </submittedName>
</protein>
<dbReference type="EMBL" id="QICH01000001">
    <property type="protein sequence ID" value="PXF64472.1"/>
    <property type="molecule type" value="Genomic_DNA"/>
</dbReference>
<organism evidence="2 3">
    <name type="scientific">Kangiella spongicola</name>
    <dbReference type="NCBI Taxonomy" id="796379"/>
    <lineage>
        <taxon>Bacteria</taxon>
        <taxon>Pseudomonadati</taxon>
        <taxon>Pseudomonadota</taxon>
        <taxon>Gammaproteobacteria</taxon>
        <taxon>Kangiellales</taxon>
        <taxon>Kangiellaceae</taxon>
        <taxon>Kangiella</taxon>
    </lineage>
</organism>
<dbReference type="GO" id="GO:0005737">
    <property type="term" value="C:cytoplasm"/>
    <property type="evidence" value="ECO:0007669"/>
    <property type="project" value="TreeGrafter"/>
</dbReference>
<evidence type="ECO:0000313" key="2">
    <source>
        <dbReference type="EMBL" id="PXF64472.1"/>
    </source>
</evidence>
<proteinExistence type="predicted"/>
<dbReference type="PROSITE" id="PS50404">
    <property type="entry name" value="GST_NTER"/>
    <property type="match status" value="1"/>
</dbReference>
<dbReference type="Gene3D" id="1.20.1050.10">
    <property type="match status" value="1"/>
</dbReference>
<dbReference type="Proteomes" id="UP000247689">
    <property type="component" value="Unassembled WGS sequence"/>
</dbReference>
<dbReference type="CDD" id="cd03049">
    <property type="entry name" value="GST_N_3"/>
    <property type="match status" value="1"/>
</dbReference>
<dbReference type="PANTHER" id="PTHR43968">
    <property type="match status" value="1"/>
</dbReference>
<dbReference type="InterPro" id="IPR036282">
    <property type="entry name" value="Glutathione-S-Trfase_C_sf"/>
</dbReference>
<dbReference type="SUPFAM" id="SSF52833">
    <property type="entry name" value="Thioredoxin-like"/>
    <property type="match status" value="1"/>
</dbReference>
<dbReference type="PANTHER" id="PTHR43968:SF6">
    <property type="entry name" value="GLUTATHIONE S-TRANSFERASE OMEGA"/>
    <property type="match status" value="1"/>
</dbReference>
<evidence type="ECO:0000313" key="3">
    <source>
        <dbReference type="Proteomes" id="UP000247689"/>
    </source>
</evidence>
<feature type="domain" description="GST N-terminal" evidence="1">
    <location>
        <begin position="1"/>
        <end position="80"/>
    </location>
</feature>
<sequence length="198" mass="22746">MKLIYSDASPYARTARIVVRELGLIEQVEEIAQHPFDNPKELIEANPLCKVPCLIDDDGMAIFDSQVIAEYLDSNFGADKSLFKAVNTDWQLRTLYSLTRGLLDTAVALQQDKMRGEGQSEFWQERFYGALDRGLAYLQKHLASYPKQFEVLSINTLALVSYLRFRHPEYTRLDGFTKLGMWFDELENRPSVTQTVPK</sequence>
<dbReference type="Gene3D" id="3.40.30.10">
    <property type="entry name" value="Glutaredoxin"/>
    <property type="match status" value="1"/>
</dbReference>
<keyword evidence="2" id="KW-0808">Transferase</keyword>
<dbReference type="InterPro" id="IPR004045">
    <property type="entry name" value="Glutathione_S-Trfase_N"/>
</dbReference>
<dbReference type="InterPro" id="IPR050983">
    <property type="entry name" value="GST_Omega/HSP26"/>
</dbReference>
<comment type="caution">
    <text evidence="2">The sequence shown here is derived from an EMBL/GenBank/DDBJ whole genome shotgun (WGS) entry which is preliminary data.</text>
</comment>
<accession>A0A318D566</accession>
<dbReference type="Pfam" id="PF13409">
    <property type="entry name" value="GST_N_2"/>
    <property type="match status" value="1"/>
</dbReference>
<dbReference type="InterPro" id="IPR036249">
    <property type="entry name" value="Thioredoxin-like_sf"/>
</dbReference>